<dbReference type="RefSeq" id="WP_175609819.1">
    <property type="nucleotide sequence ID" value="NZ_FTNO01000009.1"/>
</dbReference>
<dbReference type="EMBL" id="FTNO01000009">
    <property type="protein sequence ID" value="SIS00090.1"/>
    <property type="molecule type" value="Genomic_DNA"/>
</dbReference>
<keyword evidence="1" id="KW-0812">Transmembrane</keyword>
<evidence type="ECO:0000313" key="3">
    <source>
        <dbReference type="Proteomes" id="UP000186914"/>
    </source>
</evidence>
<dbReference type="AlphaFoldDB" id="A0A1N7FIH6"/>
<feature type="transmembrane region" description="Helical" evidence="1">
    <location>
        <begin position="6"/>
        <end position="26"/>
    </location>
</feature>
<name>A0A1N7FIH6_9EURY</name>
<accession>A0A1N7FIH6</accession>
<proteinExistence type="predicted"/>
<evidence type="ECO:0000256" key="1">
    <source>
        <dbReference type="SAM" id="Phobius"/>
    </source>
</evidence>
<protein>
    <submittedName>
        <fullName evidence="2">Uncharacterized protein</fullName>
    </submittedName>
</protein>
<organism evidence="2 3">
    <name type="scientific">Haladaptatus litoreus</name>
    <dbReference type="NCBI Taxonomy" id="553468"/>
    <lineage>
        <taxon>Archaea</taxon>
        <taxon>Methanobacteriati</taxon>
        <taxon>Methanobacteriota</taxon>
        <taxon>Stenosarchaea group</taxon>
        <taxon>Halobacteria</taxon>
        <taxon>Halobacteriales</taxon>
        <taxon>Haladaptataceae</taxon>
        <taxon>Haladaptatus</taxon>
    </lineage>
</organism>
<evidence type="ECO:0000313" key="2">
    <source>
        <dbReference type="EMBL" id="SIS00090.1"/>
    </source>
</evidence>
<dbReference type="Proteomes" id="UP000186914">
    <property type="component" value="Unassembled WGS sequence"/>
</dbReference>
<keyword evidence="1" id="KW-0472">Membrane</keyword>
<gene>
    <name evidence="2" type="ORF">SAMN05421858_5094</name>
</gene>
<reference evidence="3" key="1">
    <citation type="submission" date="2017-01" db="EMBL/GenBank/DDBJ databases">
        <authorList>
            <person name="Varghese N."/>
            <person name="Submissions S."/>
        </authorList>
    </citation>
    <scope>NUCLEOTIDE SEQUENCE [LARGE SCALE GENOMIC DNA]</scope>
    <source>
        <strain evidence="3">CGMCC 1.7737</strain>
    </source>
</reference>
<sequence length="48" mass="5323">MNPDLLQTLIGLPVAWIGLTVAIHFYRLLDEKAPDTDEVAENVRGFVA</sequence>
<keyword evidence="3" id="KW-1185">Reference proteome</keyword>
<keyword evidence="1" id="KW-1133">Transmembrane helix</keyword>